<evidence type="ECO:0000313" key="2">
    <source>
        <dbReference type="EMBL" id="MCK9685640.1"/>
    </source>
</evidence>
<dbReference type="AlphaFoldDB" id="A0A9X2C243"/>
<feature type="compositionally biased region" description="Basic and acidic residues" evidence="1">
    <location>
        <begin position="109"/>
        <end position="121"/>
    </location>
</feature>
<feature type="region of interest" description="Disordered" evidence="1">
    <location>
        <begin position="102"/>
        <end position="121"/>
    </location>
</feature>
<accession>A0A9X2C243</accession>
<reference evidence="2" key="1">
    <citation type="submission" date="2021-11" db="EMBL/GenBank/DDBJ databases">
        <title>BS-T2-15 a new species belonging to the Comamonadaceae family isolated from the soil of a French oak forest.</title>
        <authorList>
            <person name="Mieszkin S."/>
            <person name="Alain K."/>
        </authorList>
    </citation>
    <scope>NUCLEOTIDE SEQUENCE</scope>
    <source>
        <strain evidence="2">BS-T2-15</strain>
    </source>
</reference>
<name>A0A9X2C243_9BURK</name>
<dbReference type="EMBL" id="JAJLJH010000001">
    <property type="protein sequence ID" value="MCK9685640.1"/>
    <property type="molecule type" value="Genomic_DNA"/>
</dbReference>
<dbReference type="RefSeq" id="WP_275681638.1">
    <property type="nucleotide sequence ID" value="NZ_JAJLJH010000001.1"/>
</dbReference>
<proteinExistence type="predicted"/>
<organism evidence="2 3">
    <name type="scientific">Scleromatobacter humisilvae</name>
    <dbReference type="NCBI Taxonomy" id="2897159"/>
    <lineage>
        <taxon>Bacteria</taxon>
        <taxon>Pseudomonadati</taxon>
        <taxon>Pseudomonadota</taxon>
        <taxon>Betaproteobacteria</taxon>
        <taxon>Burkholderiales</taxon>
        <taxon>Sphaerotilaceae</taxon>
        <taxon>Scleromatobacter</taxon>
    </lineage>
</organism>
<dbReference type="Proteomes" id="UP001139353">
    <property type="component" value="Unassembled WGS sequence"/>
</dbReference>
<comment type="caution">
    <text evidence="2">The sequence shown here is derived from an EMBL/GenBank/DDBJ whole genome shotgun (WGS) entry which is preliminary data.</text>
</comment>
<protein>
    <submittedName>
        <fullName evidence="2">Uncharacterized protein</fullName>
    </submittedName>
</protein>
<sequence>MRDFAYEEVVQGNGTETMATPLTFSPGTCVEGKPIHNTRVLMNFNDDFKGEFVPASALAPAIAAAKKLLTQLSPHSHEDWIDCFSLEHLKQIPLCKVQVESAQKKTPHAKPEDSAAEDVERTKKTANHLRGLFEKAQRGMSGEDFVKELHESPDIDLARQMLRRANAGGADVTTPGGAILSPNTGKPVQELACAESQTVKIKVGVEPPRGGLISATVVDPLEHAEFWKHFPDKLVALEVVDADDQECLLLSQVLKEPLIVQINVTVVSPHGRMTREGVQASLSRSLDHRGLAQRVVKRLSSQFDLKF</sequence>
<gene>
    <name evidence="2" type="ORF">LPC04_07955</name>
</gene>
<evidence type="ECO:0000313" key="3">
    <source>
        <dbReference type="Proteomes" id="UP001139353"/>
    </source>
</evidence>
<keyword evidence="3" id="KW-1185">Reference proteome</keyword>
<evidence type="ECO:0000256" key="1">
    <source>
        <dbReference type="SAM" id="MobiDB-lite"/>
    </source>
</evidence>